<keyword evidence="2" id="KW-1185">Reference proteome</keyword>
<name>A0A1B0DHD0_PHLPP</name>
<reference evidence="1" key="1">
    <citation type="submission" date="2022-08" db="UniProtKB">
        <authorList>
            <consortium name="EnsemblMetazoa"/>
        </authorList>
    </citation>
    <scope>IDENTIFICATION</scope>
    <source>
        <strain evidence="1">Israel</strain>
    </source>
</reference>
<dbReference type="VEuPathDB" id="VectorBase:PPAI007564"/>
<dbReference type="EnsemblMetazoa" id="PPAI007564-RA">
    <property type="protein sequence ID" value="PPAI007564-PA"/>
    <property type="gene ID" value="PPAI007564"/>
</dbReference>
<accession>A0A1B0DHD0</accession>
<dbReference type="VEuPathDB" id="VectorBase:PPAPM1_000429"/>
<evidence type="ECO:0000313" key="1">
    <source>
        <dbReference type="EnsemblMetazoa" id="PPAI007564-PA"/>
    </source>
</evidence>
<proteinExistence type="predicted"/>
<sequence length="155" mass="17539">MDEETGRINVKLALGGRESISEYLIEPVTEKEFLQNRKVIKEHFFVMWQSMKSTKRDRIIQKRANHLIRILRKRKGNPTGEEVAAKKIVGGRQSPRVGDIEEILRGQSQMAEVTGFLVAVGIEITVIAGNLLIQRTGIAIDIDWGSGRNKEKTEE</sequence>
<dbReference type="Proteomes" id="UP000092462">
    <property type="component" value="Unassembled WGS sequence"/>
</dbReference>
<evidence type="ECO:0000313" key="2">
    <source>
        <dbReference type="Proteomes" id="UP000092462"/>
    </source>
</evidence>
<organism evidence="1 2">
    <name type="scientific">Phlebotomus papatasi</name>
    <name type="common">Sandfly</name>
    <dbReference type="NCBI Taxonomy" id="29031"/>
    <lineage>
        <taxon>Eukaryota</taxon>
        <taxon>Metazoa</taxon>
        <taxon>Ecdysozoa</taxon>
        <taxon>Arthropoda</taxon>
        <taxon>Hexapoda</taxon>
        <taxon>Insecta</taxon>
        <taxon>Pterygota</taxon>
        <taxon>Neoptera</taxon>
        <taxon>Endopterygota</taxon>
        <taxon>Diptera</taxon>
        <taxon>Nematocera</taxon>
        <taxon>Psychodoidea</taxon>
        <taxon>Psychodidae</taxon>
        <taxon>Phlebotomus</taxon>
        <taxon>Phlebotomus</taxon>
    </lineage>
</organism>
<dbReference type="AlphaFoldDB" id="A0A1B0DHD0"/>
<protein>
    <submittedName>
        <fullName evidence="1">Uncharacterized protein</fullName>
    </submittedName>
</protein>
<dbReference type="EMBL" id="AJVK01060945">
    <property type="status" value="NOT_ANNOTATED_CDS"/>
    <property type="molecule type" value="Genomic_DNA"/>
</dbReference>